<feature type="domain" description="HD-GYP" evidence="1">
    <location>
        <begin position="171"/>
        <end position="360"/>
    </location>
</feature>
<keyword evidence="3" id="KW-1185">Reference proteome</keyword>
<dbReference type="EMBL" id="JACHBC010000001">
    <property type="protein sequence ID" value="MBB5559229.1"/>
    <property type="molecule type" value="Genomic_DNA"/>
</dbReference>
<dbReference type="PANTHER" id="PTHR43155">
    <property type="entry name" value="CYCLIC DI-GMP PHOSPHODIESTERASE PA4108-RELATED"/>
    <property type="match status" value="1"/>
</dbReference>
<dbReference type="Proteomes" id="UP000528824">
    <property type="component" value="Unassembled WGS sequence"/>
</dbReference>
<dbReference type="InterPro" id="IPR021812">
    <property type="entry name" value="DUF3391"/>
</dbReference>
<accession>A0A7W8UJM7</accession>
<dbReference type="InterPro" id="IPR037522">
    <property type="entry name" value="HD_GYP_dom"/>
</dbReference>
<dbReference type="Pfam" id="PF13487">
    <property type="entry name" value="HD_5"/>
    <property type="match status" value="1"/>
</dbReference>
<reference evidence="2 3" key="1">
    <citation type="submission" date="2020-08" db="EMBL/GenBank/DDBJ databases">
        <title>Genomic Encyclopedia of Type Strains, Phase IV (KMG-V): Genome sequencing to study the core and pangenomes of soil and plant-associated prokaryotes.</title>
        <authorList>
            <person name="Whitman W."/>
        </authorList>
    </citation>
    <scope>NUCLEOTIDE SEQUENCE [LARGE SCALE GENOMIC DNA]</scope>
    <source>
        <strain evidence="2 3">SEMIA 4034</strain>
    </source>
</reference>
<dbReference type="AlphaFoldDB" id="A0A7W8UJM7"/>
<evidence type="ECO:0000259" key="1">
    <source>
        <dbReference type="PROSITE" id="PS51832"/>
    </source>
</evidence>
<name>A0A7W8UJM7_9HYPH</name>
<organism evidence="2 3">
    <name type="scientific">Rhizobium lentis</name>
    <dbReference type="NCBI Taxonomy" id="1138194"/>
    <lineage>
        <taxon>Bacteria</taxon>
        <taxon>Pseudomonadati</taxon>
        <taxon>Pseudomonadota</taxon>
        <taxon>Alphaproteobacteria</taxon>
        <taxon>Hyphomicrobiales</taxon>
        <taxon>Rhizobiaceae</taxon>
        <taxon>Rhizobium/Agrobacterium group</taxon>
        <taxon>Rhizobium</taxon>
    </lineage>
</organism>
<dbReference type="GO" id="GO:0008081">
    <property type="term" value="F:phosphoric diester hydrolase activity"/>
    <property type="evidence" value="ECO:0007669"/>
    <property type="project" value="UniProtKB-ARBA"/>
</dbReference>
<dbReference type="Gene3D" id="1.10.3210.10">
    <property type="entry name" value="Hypothetical protein af1432"/>
    <property type="match status" value="1"/>
</dbReference>
<protein>
    <submittedName>
        <fullName evidence="2">HD-GYP domain-containing protein (C-di-GMP phosphodiesterase class II)</fullName>
    </submittedName>
</protein>
<dbReference type="PROSITE" id="PS51832">
    <property type="entry name" value="HD_GYP"/>
    <property type="match status" value="1"/>
</dbReference>
<dbReference type="CDD" id="cd00077">
    <property type="entry name" value="HDc"/>
    <property type="match status" value="1"/>
</dbReference>
<dbReference type="PANTHER" id="PTHR43155:SF2">
    <property type="entry name" value="CYCLIC DI-GMP PHOSPHODIESTERASE PA4108"/>
    <property type="match status" value="1"/>
</dbReference>
<gene>
    <name evidence="2" type="ORF">GGI59_000856</name>
</gene>
<dbReference type="SUPFAM" id="SSF109604">
    <property type="entry name" value="HD-domain/PDEase-like"/>
    <property type="match status" value="1"/>
</dbReference>
<sequence length="360" mass="39661">MGGPPPDENTSARVSLSFPLTVSLANDSRIPRYPNTAALKKRLHKELHKHIGTEIWMLKRIDAGQVRIGMFVEAVEGLWQDPLLSKRRFSLRHEVDAAKIRKCGTASVVINTSKGLDINGLPGRDIEVDIQAARETVQKSVRLLADAFGRLRNGDGISADHLTPVISSVSKSMDENPSVFLSVTRLKSKDEVTFLHSVSVSALMILFSRHLALDEHTIQMLGTAGLLHDVGKLDIPLEVLNKAGPLERDEISLLRGHPEKGHAILSRQEGMSEIVLDVCRNHHERIDGKGYPRSLSGSEVSLHSRIATICDVYDAITSVRPYKAPWSASEALKWMLGAEGHFDRQLLKKFALCLSVASVS</sequence>
<dbReference type="SMART" id="SM00471">
    <property type="entry name" value="HDc"/>
    <property type="match status" value="1"/>
</dbReference>
<dbReference type="InterPro" id="IPR003607">
    <property type="entry name" value="HD/PDEase_dom"/>
</dbReference>
<comment type="caution">
    <text evidence="2">The sequence shown here is derived from an EMBL/GenBank/DDBJ whole genome shotgun (WGS) entry which is preliminary data.</text>
</comment>
<dbReference type="Pfam" id="PF11871">
    <property type="entry name" value="DUF3391"/>
    <property type="match status" value="1"/>
</dbReference>
<evidence type="ECO:0000313" key="3">
    <source>
        <dbReference type="Proteomes" id="UP000528824"/>
    </source>
</evidence>
<evidence type="ECO:0000313" key="2">
    <source>
        <dbReference type="EMBL" id="MBB5559229.1"/>
    </source>
</evidence>
<proteinExistence type="predicted"/>